<sequence length="199" mass="22695">MQMDNPYAVPAAALADAAPDAAPTDPLAALFAPSGIKLALLCTTTFGWYALYWFYRNWQAIRLICGRRRISPVWRSVFSLIWIFACFRALDRLIGAHRRSVLGWWGPALAYVGLSLLAAWPTRLSFLALLSWTPLLAINRRLVRFKRARGLRERPQERFTAWTWVWLAIVAPFFSLALFMLVVNVLLQQPIQVNLPAPR</sequence>
<protein>
    <submittedName>
        <fullName evidence="2">MFS transporter permease</fullName>
    </submittedName>
</protein>
<dbReference type="Proteomes" id="UP000695802">
    <property type="component" value="Unassembled WGS sequence"/>
</dbReference>
<keyword evidence="1" id="KW-0472">Membrane</keyword>
<evidence type="ECO:0000313" key="3">
    <source>
        <dbReference type="Proteomes" id="UP000695802"/>
    </source>
</evidence>
<feature type="transmembrane region" description="Helical" evidence="1">
    <location>
        <begin position="110"/>
        <end position="138"/>
    </location>
</feature>
<dbReference type="RefSeq" id="WP_206229151.1">
    <property type="nucleotide sequence ID" value="NZ_JAFIWB010000004.1"/>
</dbReference>
<keyword evidence="1" id="KW-1133">Transmembrane helix</keyword>
<keyword evidence="1" id="KW-0812">Transmembrane</keyword>
<comment type="caution">
    <text evidence="2">The sequence shown here is derived from an EMBL/GenBank/DDBJ whole genome shotgun (WGS) entry which is preliminary data.</text>
</comment>
<feature type="transmembrane region" description="Helical" evidence="1">
    <location>
        <begin position="159"/>
        <end position="187"/>
    </location>
</feature>
<name>A0ABS3AZG6_9XANT</name>
<evidence type="ECO:0000313" key="2">
    <source>
        <dbReference type="EMBL" id="MBN6101764.1"/>
    </source>
</evidence>
<evidence type="ECO:0000256" key="1">
    <source>
        <dbReference type="SAM" id="Phobius"/>
    </source>
</evidence>
<proteinExistence type="predicted"/>
<feature type="transmembrane region" description="Helical" evidence="1">
    <location>
        <begin position="30"/>
        <end position="52"/>
    </location>
</feature>
<organism evidence="2 3">
    <name type="scientific">Xanthomonas bonasiae</name>
    <dbReference type="NCBI Taxonomy" id="2810351"/>
    <lineage>
        <taxon>Bacteria</taxon>
        <taxon>Pseudomonadati</taxon>
        <taxon>Pseudomonadota</taxon>
        <taxon>Gammaproteobacteria</taxon>
        <taxon>Lysobacterales</taxon>
        <taxon>Lysobacteraceae</taxon>
        <taxon>Xanthomonas</taxon>
    </lineage>
</organism>
<dbReference type="EMBL" id="JAFIWB010000004">
    <property type="protein sequence ID" value="MBN6101764.1"/>
    <property type="molecule type" value="Genomic_DNA"/>
</dbReference>
<accession>A0ABS3AZG6</accession>
<reference evidence="2 3" key="1">
    <citation type="submission" date="2021-02" db="EMBL/GenBank/DDBJ databases">
        <title>Taxonomically Unique Crown Gall-Associated Xanthomonas Stains Have Deficiency in Virulence Repertories.</title>
        <authorList>
            <person name="Mafakheri H."/>
            <person name="Taghavi S.M."/>
            <person name="Dimkic I."/>
            <person name="Nemanja K."/>
            <person name="Osdaghi E."/>
        </authorList>
    </citation>
    <scope>NUCLEOTIDE SEQUENCE [LARGE SCALE GENOMIC DNA]</scope>
    <source>
        <strain evidence="2 3">FX4</strain>
    </source>
</reference>
<keyword evidence="3" id="KW-1185">Reference proteome</keyword>
<gene>
    <name evidence="2" type="ORF">JR064_06245</name>
</gene>